<feature type="domain" description="BPTI/Kunitz inhibitor" evidence="8">
    <location>
        <begin position="351"/>
        <end position="401"/>
    </location>
</feature>
<proteinExistence type="inferred from homology"/>
<organism evidence="9 10">
    <name type="scientific">Porites lobata</name>
    <dbReference type="NCBI Taxonomy" id="104759"/>
    <lineage>
        <taxon>Eukaryota</taxon>
        <taxon>Metazoa</taxon>
        <taxon>Cnidaria</taxon>
        <taxon>Anthozoa</taxon>
        <taxon>Hexacorallia</taxon>
        <taxon>Scleractinia</taxon>
        <taxon>Fungiina</taxon>
        <taxon>Poritidae</taxon>
        <taxon>Porites</taxon>
    </lineage>
</organism>
<feature type="domain" description="BPTI/Kunitz inhibitor" evidence="8">
    <location>
        <begin position="1"/>
        <end position="41"/>
    </location>
</feature>
<feature type="domain" description="BPTI/Kunitz inhibitor" evidence="8">
    <location>
        <begin position="117"/>
        <end position="167"/>
    </location>
</feature>
<keyword evidence="4" id="KW-0964">Secreted</keyword>
<dbReference type="SUPFAM" id="SSF57362">
    <property type="entry name" value="BPTI-like"/>
    <property type="match status" value="6"/>
</dbReference>
<evidence type="ECO:0000256" key="6">
    <source>
        <dbReference type="ARBA" id="ARBA00022900"/>
    </source>
</evidence>
<keyword evidence="5" id="KW-0646">Protease inhibitor</keyword>
<accession>A0ABN8NUG9</accession>
<keyword evidence="7" id="KW-0166">Nematocyst</keyword>
<evidence type="ECO:0000256" key="2">
    <source>
        <dbReference type="ARBA" id="ARBA00004613"/>
    </source>
</evidence>
<evidence type="ECO:0000313" key="10">
    <source>
        <dbReference type="Proteomes" id="UP001159405"/>
    </source>
</evidence>
<dbReference type="Proteomes" id="UP001159405">
    <property type="component" value="Unassembled WGS sequence"/>
</dbReference>
<evidence type="ECO:0000259" key="8">
    <source>
        <dbReference type="PROSITE" id="PS50279"/>
    </source>
</evidence>
<feature type="domain" description="BPTI/Kunitz inhibitor" evidence="8">
    <location>
        <begin position="50"/>
        <end position="100"/>
    </location>
</feature>
<evidence type="ECO:0000256" key="1">
    <source>
        <dbReference type="ARBA" id="ARBA00004532"/>
    </source>
</evidence>
<feature type="domain" description="BPTI/Kunitz inhibitor" evidence="8">
    <location>
        <begin position="176"/>
        <end position="226"/>
    </location>
</feature>
<sequence>MGYFPRFFFNGTSEQCEEFIYGGCGGNENNFEKEGDCKASCKPASAPNRCYLEKKVGHCRAAFDRYFYNKTTRKCEQFTYGGCDGNANRFMTLEECQSFCKCTCIPSEDIEPRPEICNLPPKKGLCMAWIPRYYYNTRTHTCKRFIYGGCQGNANNFETIAECKSSCMADSELETCNLPPETGPCKAAIPRYFFNPYTHECERFTYGGCQGNTNNFKTLEDCEKSCAPPRSDVEVESCNLPPKSGPCKAAIPRYYFNPRTYNCERFTYGGCRGNANNFKTLEECKASCLRLLDIVLSEYSVKSHNFRNFIFLTSHFTKAFCASKREEFVCDVFLTRLCCVASLSDSQEASCNLPPEKGRCMAIIHRYYYNPRTHNCERFIYGGCQGNANNFETVEECKMSCMRHCNLPPKTGPCKAAIPRLFTTHAPMNVNVSLMVDVRAMPITLRHLKTARIRVLVSTY</sequence>
<dbReference type="EMBL" id="CALNXK010000036">
    <property type="protein sequence ID" value="CAH3121610.1"/>
    <property type="molecule type" value="Genomic_DNA"/>
</dbReference>
<comment type="similarity">
    <text evidence="3">Belongs to the venom Kunitz-type family. Sea anemone type 2 potassium channel toxin subfamily.</text>
</comment>
<dbReference type="InterPro" id="IPR002223">
    <property type="entry name" value="Kunitz_BPTI"/>
</dbReference>
<dbReference type="InterPro" id="IPR050098">
    <property type="entry name" value="TFPI/VKTCI-like"/>
</dbReference>
<dbReference type="Gene3D" id="4.10.410.10">
    <property type="entry name" value="Pancreatic trypsin inhibitor Kunitz domain"/>
    <property type="match status" value="6"/>
</dbReference>
<comment type="caution">
    <text evidence="9">The sequence shown here is derived from an EMBL/GenBank/DDBJ whole genome shotgun (WGS) entry which is preliminary data.</text>
</comment>
<dbReference type="PANTHER" id="PTHR10083">
    <property type="entry name" value="KUNITZ-TYPE PROTEASE INHIBITOR-RELATED"/>
    <property type="match status" value="1"/>
</dbReference>
<dbReference type="Pfam" id="PF00014">
    <property type="entry name" value="Kunitz_BPTI"/>
    <property type="match status" value="6"/>
</dbReference>
<evidence type="ECO:0000256" key="7">
    <source>
        <dbReference type="ARBA" id="ARBA00023331"/>
    </source>
</evidence>
<comment type="subcellular location">
    <subcellularLocation>
        <location evidence="1">Nematocyst</location>
    </subcellularLocation>
    <subcellularLocation>
        <location evidence="2">Secreted</location>
    </subcellularLocation>
</comment>
<evidence type="ECO:0000256" key="3">
    <source>
        <dbReference type="ARBA" id="ARBA00007226"/>
    </source>
</evidence>
<gene>
    <name evidence="9" type="ORF">PLOB_00028842</name>
</gene>
<keyword evidence="6" id="KW-0722">Serine protease inhibitor</keyword>
<dbReference type="CDD" id="cd00109">
    <property type="entry name" value="Kunitz-type"/>
    <property type="match status" value="4"/>
</dbReference>
<dbReference type="PROSITE" id="PS00280">
    <property type="entry name" value="BPTI_KUNITZ_1"/>
    <property type="match status" value="3"/>
</dbReference>
<dbReference type="PROSITE" id="PS50279">
    <property type="entry name" value="BPTI_KUNITZ_2"/>
    <property type="match status" value="6"/>
</dbReference>
<keyword evidence="10" id="KW-1185">Reference proteome</keyword>
<reference evidence="9 10" key="1">
    <citation type="submission" date="2022-05" db="EMBL/GenBank/DDBJ databases">
        <authorList>
            <consortium name="Genoscope - CEA"/>
            <person name="William W."/>
        </authorList>
    </citation>
    <scope>NUCLEOTIDE SEQUENCE [LARGE SCALE GENOMIC DNA]</scope>
</reference>
<evidence type="ECO:0000256" key="5">
    <source>
        <dbReference type="ARBA" id="ARBA00022690"/>
    </source>
</evidence>
<feature type="domain" description="BPTI/Kunitz inhibitor" evidence="8">
    <location>
        <begin position="238"/>
        <end position="288"/>
    </location>
</feature>
<name>A0ABN8NUG9_9CNID</name>
<evidence type="ECO:0000313" key="9">
    <source>
        <dbReference type="EMBL" id="CAH3121610.1"/>
    </source>
</evidence>
<dbReference type="SMART" id="SM00131">
    <property type="entry name" value="KU"/>
    <property type="match status" value="6"/>
</dbReference>
<evidence type="ECO:0000256" key="4">
    <source>
        <dbReference type="ARBA" id="ARBA00022525"/>
    </source>
</evidence>
<dbReference type="PRINTS" id="PR00759">
    <property type="entry name" value="BASICPTASE"/>
</dbReference>
<dbReference type="InterPro" id="IPR020901">
    <property type="entry name" value="Prtase_inh_Kunz-CS"/>
</dbReference>
<dbReference type="PANTHER" id="PTHR10083:SF383">
    <property type="entry name" value="BPTI_KUNITZ INHIBITOR DOMAIN-CONTAINING PROTEIN"/>
    <property type="match status" value="1"/>
</dbReference>
<dbReference type="InterPro" id="IPR036880">
    <property type="entry name" value="Kunitz_BPTI_sf"/>
</dbReference>
<protein>
    <recommendedName>
        <fullName evidence="8">BPTI/Kunitz inhibitor domain-containing protein</fullName>
    </recommendedName>
</protein>